<sequence>IRAARVGSDVARGVPKPLHVLHVQPLERAEELLPTEAAERVQPVAHGNHAQVGPRRDQRRAHGPGVTGPVQNLGRDERVGPIVTPEGLTIHHIDAGSAPRDIQAGADDPLVSLGAVDLHRAQRVPHVRASDRQKFAPNTIPVVPARDCLHTRVEWCNHRPFVGGRVVDLALCHAPLALAAPDTIQLSAQNPRRTVRGALLYHAGHVAPGLANRVKPLHTRQLAPAVRTATHVDGTAENRRAEPAAGALHRGHAGPLVVLHRECLDTLQALASVV</sequence>
<evidence type="ECO:0000256" key="1">
    <source>
        <dbReference type="SAM" id="MobiDB-lite"/>
    </source>
</evidence>
<feature type="non-terminal residue" evidence="2">
    <location>
        <position position="1"/>
    </location>
</feature>
<evidence type="ECO:0000313" key="3">
    <source>
        <dbReference type="Proteomes" id="UP000271974"/>
    </source>
</evidence>
<organism evidence="2 3">
    <name type="scientific">Elysia chlorotica</name>
    <name type="common">Eastern emerald elysia</name>
    <name type="synonym">Sea slug</name>
    <dbReference type="NCBI Taxonomy" id="188477"/>
    <lineage>
        <taxon>Eukaryota</taxon>
        <taxon>Metazoa</taxon>
        <taxon>Spiralia</taxon>
        <taxon>Lophotrochozoa</taxon>
        <taxon>Mollusca</taxon>
        <taxon>Gastropoda</taxon>
        <taxon>Heterobranchia</taxon>
        <taxon>Euthyneura</taxon>
        <taxon>Panpulmonata</taxon>
        <taxon>Sacoglossa</taxon>
        <taxon>Placobranchoidea</taxon>
        <taxon>Plakobranchidae</taxon>
        <taxon>Elysia</taxon>
    </lineage>
</organism>
<comment type="caution">
    <text evidence="2">The sequence shown here is derived from an EMBL/GenBank/DDBJ whole genome shotgun (WGS) entry which is preliminary data.</text>
</comment>
<keyword evidence="3" id="KW-1185">Reference proteome</keyword>
<reference evidence="2 3" key="1">
    <citation type="submission" date="2019-01" db="EMBL/GenBank/DDBJ databases">
        <title>A draft genome assembly of the solar-powered sea slug Elysia chlorotica.</title>
        <authorList>
            <person name="Cai H."/>
            <person name="Li Q."/>
            <person name="Fang X."/>
            <person name="Li J."/>
            <person name="Curtis N.E."/>
            <person name="Altenburger A."/>
            <person name="Shibata T."/>
            <person name="Feng M."/>
            <person name="Maeda T."/>
            <person name="Schwartz J.A."/>
            <person name="Shigenobu S."/>
            <person name="Lundholm N."/>
            <person name="Nishiyama T."/>
            <person name="Yang H."/>
            <person name="Hasebe M."/>
            <person name="Li S."/>
            <person name="Pierce S.K."/>
            <person name="Wang J."/>
        </authorList>
    </citation>
    <scope>NUCLEOTIDE SEQUENCE [LARGE SCALE GENOMIC DNA]</scope>
    <source>
        <strain evidence="2">EC2010</strain>
        <tissue evidence="2">Whole organism of an adult</tissue>
    </source>
</reference>
<evidence type="ECO:0000313" key="2">
    <source>
        <dbReference type="EMBL" id="RUS82945.1"/>
    </source>
</evidence>
<feature type="non-terminal residue" evidence="2">
    <location>
        <position position="274"/>
    </location>
</feature>
<feature type="region of interest" description="Disordered" evidence="1">
    <location>
        <begin position="44"/>
        <end position="78"/>
    </location>
</feature>
<dbReference type="EMBL" id="RQTK01000264">
    <property type="protein sequence ID" value="RUS82945.1"/>
    <property type="molecule type" value="Genomic_DNA"/>
</dbReference>
<name>A0A433TMY6_ELYCH</name>
<proteinExistence type="predicted"/>
<dbReference type="AlphaFoldDB" id="A0A433TMY6"/>
<dbReference type="Proteomes" id="UP000271974">
    <property type="component" value="Unassembled WGS sequence"/>
</dbReference>
<accession>A0A433TMY6</accession>
<protein>
    <submittedName>
        <fullName evidence="2">Uncharacterized protein</fullName>
    </submittedName>
</protein>
<gene>
    <name evidence="2" type="ORF">EGW08_009282</name>
</gene>